<evidence type="ECO:0000313" key="2">
    <source>
        <dbReference type="EMBL" id="KIW02025.1"/>
    </source>
</evidence>
<reference evidence="2 3" key="1">
    <citation type="submission" date="2015-01" db="EMBL/GenBank/DDBJ databases">
        <title>The Genome Sequence of Ochroconis gallopava CBS43764.</title>
        <authorList>
            <consortium name="The Broad Institute Genomics Platform"/>
            <person name="Cuomo C."/>
            <person name="de Hoog S."/>
            <person name="Gorbushina A."/>
            <person name="Stielow B."/>
            <person name="Teixiera M."/>
            <person name="Abouelleil A."/>
            <person name="Chapman S.B."/>
            <person name="Priest M."/>
            <person name="Young S.K."/>
            <person name="Wortman J."/>
            <person name="Nusbaum C."/>
            <person name="Birren B."/>
        </authorList>
    </citation>
    <scope>NUCLEOTIDE SEQUENCE [LARGE SCALE GENOMIC DNA]</scope>
    <source>
        <strain evidence="2 3">CBS 43764</strain>
    </source>
</reference>
<sequence>MFPRSVARQSRSLHETSSVSGSFFNAFFHLHARRIQPQLRVKTPLEAPLVPRCTTRSKHTDRVVDSQSRTKYSKHAQEVQRVPGPPESSREYGDPDATLAIDLSREKGMSLLEAAHASGALQISPQLVSKLLEQLSKFGNDNDPNNLRNACAYLGISIDAAYTLARLLVLSPGPLDQYRGRQILLQASALGSAKATIYVVKTATKSKQLGKQEVQPALKHLQELASQEPPILPAQVAQANVYYENAMYDDAEKMYRKVIDHVPLDRNFSRIKRLAKGLRERYAASEPDGLVVAKKFTVEDKDVELDVVSARMGLARIQYYIRSDKDNAIKSWEIAALDHDDPNAYYELAMHLEELARNTKQTEPCLEKNFDNMWMRFVPYKWFEYMMKAAASGHAEACYKIGLLYMLKKQGLASQIVDLRLRRALDDSPLLRNRKSVRDWVREAMSSKGVVLCREEDQDEIIRRWFECGSQSGSNSAKMALQLVEDLKSKQFNGFQI</sequence>
<dbReference type="EMBL" id="KN847551">
    <property type="protein sequence ID" value="KIW02025.1"/>
    <property type="molecule type" value="Genomic_DNA"/>
</dbReference>
<accession>A0A0D2A677</accession>
<organism evidence="2 3">
    <name type="scientific">Verruconis gallopava</name>
    <dbReference type="NCBI Taxonomy" id="253628"/>
    <lineage>
        <taxon>Eukaryota</taxon>
        <taxon>Fungi</taxon>
        <taxon>Dikarya</taxon>
        <taxon>Ascomycota</taxon>
        <taxon>Pezizomycotina</taxon>
        <taxon>Dothideomycetes</taxon>
        <taxon>Pleosporomycetidae</taxon>
        <taxon>Venturiales</taxon>
        <taxon>Sympoventuriaceae</taxon>
        <taxon>Verruconis</taxon>
    </lineage>
</organism>
<dbReference type="GeneID" id="27314504"/>
<dbReference type="AlphaFoldDB" id="A0A0D2A677"/>
<evidence type="ECO:0000256" key="1">
    <source>
        <dbReference type="SAM" id="MobiDB-lite"/>
    </source>
</evidence>
<dbReference type="STRING" id="253628.A0A0D2A677"/>
<dbReference type="InParanoid" id="A0A0D2A677"/>
<dbReference type="VEuPathDB" id="FungiDB:PV09_06531"/>
<dbReference type="Gene3D" id="1.25.40.10">
    <property type="entry name" value="Tetratricopeptide repeat domain"/>
    <property type="match status" value="2"/>
</dbReference>
<keyword evidence="3" id="KW-1185">Reference proteome</keyword>
<dbReference type="HOGENOM" id="CLU_548844_0_0_1"/>
<dbReference type="InterPro" id="IPR011990">
    <property type="entry name" value="TPR-like_helical_dom_sf"/>
</dbReference>
<evidence type="ECO:0000313" key="3">
    <source>
        <dbReference type="Proteomes" id="UP000053259"/>
    </source>
</evidence>
<feature type="region of interest" description="Disordered" evidence="1">
    <location>
        <begin position="56"/>
        <end position="94"/>
    </location>
</feature>
<dbReference type="RefSeq" id="XP_016211894.1">
    <property type="nucleotide sequence ID" value="XM_016360182.1"/>
</dbReference>
<proteinExistence type="predicted"/>
<dbReference type="OrthoDB" id="5379420at2759"/>
<dbReference type="SUPFAM" id="SSF48452">
    <property type="entry name" value="TPR-like"/>
    <property type="match status" value="1"/>
</dbReference>
<name>A0A0D2A677_9PEZI</name>
<gene>
    <name evidence="2" type="ORF">PV09_06531</name>
</gene>
<protein>
    <submittedName>
        <fullName evidence="2">Uncharacterized protein</fullName>
    </submittedName>
</protein>
<dbReference type="Proteomes" id="UP000053259">
    <property type="component" value="Unassembled WGS sequence"/>
</dbReference>